<dbReference type="OrthoDB" id="3934359at2759"/>
<feature type="compositionally biased region" description="Polar residues" evidence="1">
    <location>
        <begin position="109"/>
        <end position="118"/>
    </location>
</feature>
<evidence type="ECO:0000256" key="1">
    <source>
        <dbReference type="SAM" id="MobiDB-lite"/>
    </source>
</evidence>
<dbReference type="Proteomes" id="UP000714618">
    <property type="component" value="Unassembled WGS sequence"/>
</dbReference>
<proteinExistence type="predicted"/>
<evidence type="ECO:0008006" key="5">
    <source>
        <dbReference type="Google" id="ProtNLM"/>
    </source>
</evidence>
<feature type="compositionally biased region" description="Low complexity" evidence="1">
    <location>
        <begin position="279"/>
        <end position="290"/>
    </location>
</feature>
<evidence type="ECO:0000256" key="2">
    <source>
        <dbReference type="SAM" id="SignalP"/>
    </source>
</evidence>
<feature type="compositionally biased region" description="Low complexity" evidence="1">
    <location>
        <begin position="176"/>
        <end position="198"/>
    </location>
</feature>
<feature type="region of interest" description="Disordered" evidence="1">
    <location>
        <begin position="270"/>
        <end position="293"/>
    </location>
</feature>
<sequence>MAAKFAVSLMALLGAVSAQSSSYTNSSSIATTTSSTSPSASATTVAGVTYLCKWTQRNYSDVTPLTLSRKRQANSGIDSCLNTCSDNVQCVGTSFSDDTGTCEYYSQINEDSETSSPGTDFALVQSRPDASSTANSTTSATGSATRPGASVGSNSTTSATGSATRSVSITGGAGNSTSSRTSSSASRTSSATSVPSSPSTLLTFNGVVFLLEIDRAAENLDDCLQTCSANSQCAGTSFTDGTCTFYSSITEGSRQPTEGTDFATVISRPGQVGAGNGNTNGTSGAGNTTSPVPSNSTAESFICPTLDGSVLLSNLEITFTVSCGQFLIGTTYDALAEINTKRQTIDNGLPSTLSNCVDLCSLAESCVGTTFEIATEQCTFYSAVSYATPLDGFDSAVKAAGQDGNGNGAGEGVTTTTVIAGVTQTVTVPAGTTTQYVGAASTATVYVTSVITVTQNAGPTGYPSGATVTEIVPVSTMTYVPIQTITLPQNYAQPTVTVTVGGGAAAPVQTQMVTVTVDQNGNVIGSSTADAVAGAAGQGQIYPTVTVHDLYCPTSTAPSVVWTTVFVR</sequence>
<feature type="chain" id="PRO_5040214837" description="Apple domain-containing protein" evidence="2">
    <location>
        <begin position="19"/>
        <end position="568"/>
    </location>
</feature>
<evidence type="ECO:0000313" key="3">
    <source>
        <dbReference type="EMBL" id="CAD0098814.1"/>
    </source>
</evidence>
<accession>A0A9N8PJT1</accession>
<reference evidence="3" key="1">
    <citation type="submission" date="2020-06" db="EMBL/GenBank/DDBJ databases">
        <authorList>
            <person name="Onetto C."/>
        </authorList>
    </citation>
    <scope>NUCLEOTIDE SEQUENCE</scope>
</reference>
<evidence type="ECO:0000313" key="4">
    <source>
        <dbReference type="Proteomes" id="UP000714618"/>
    </source>
</evidence>
<dbReference type="AlphaFoldDB" id="A0A9N8PJT1"/>
<feature type="region of interest" description="Disordered" evidence="1">
    <location>
        <begin position="109"/>
        <end position="198"/>
    </location>
</feature>
<keyword evidence="4" id="KW-1185">Reference proteome</keyword>
<organism evidence="3 4">
    <name type="scientific">Aureobasidium mustum</name>
    <dbReference type="NCBI Taxonomy" id="2773714"/>
    <lineage>
        <taxon>Eukaryota</taxon>
        <taxon>Fungi</taxon>
        <taxon>Dikarya</taxon>
        <taxon>Ascomycota</taxon>
        <taxon>Pezizomycotina</taxon>
        <taxon>Dothideomycetes</taxon>
        <taxon>Dothideomycetidae</taxon>
        <taxon>Dothideales</taxon>
        <taxon>Saccotheciaceae</taxon>
        <taxon>Aureobasidium</taxon>
    </lineage>
</organism>
<feature type="signal peptide" evidence="2">
    <location>
        <begin position="1"/>
        <end position="18"/>
    </location>
</feature>
<dbReference type="EMBL" id="CAIJEO010000009">
    <property type="protein sequence ID" value="CAD0098814.1"/>
    <property type="molecule type" value="Genomic_DNA"/>
</dbReference>
<comment type="caution">
    <text evidence="3">The sequence shown here is derived from an EMBL/GenBank/DDBJ whole genome shotgun (WGS) entry which is preliminary data.</text>
</comment>
<name>A0A9N8PJT1_9PEZI</name>
<gene>
    <name evidence="3" type="ORF">AWRI4233_LOCUS7638</name>
</gene>
<feature type="compositionally biased region" description="Low complexity" evidence="1">
    <location>
        <begin position="130"/>
        <end position="168"/>
    </location>
</feature>
<protein>
    <recommendedName>
        <fullName evidence="5">Apple domain-containing protein</fullName>
    </recommendedName>
</protein>
<keyword evidence="2" id="KW-0732">Signal</keyword>